<dbReference type="PANTHER" id="PTHR10655">
    <property type="entry name" value="LYSOPHOSPHOLIPASE-RELATED"/>
    <property type="match status" value="1"/>
</dbReference>
<dbReference type="OrthoDB" id="437457at2759"/>
<organism evidence="3 4">
    <name type="scientific">Rhizopus stolonifer</name>
    <name type="common">Rhizopus nigricans</name>
    <dbReference type="NCBI Taxonomy" id="4846"/>
    <lineage>
        <taxon>Eukaryota</taxon>
        <taxon>Fungi</taxon>
        <taxon>Fungi incertae sedis</taxon>
        <taxon>Mucoromycota</taxon>
        <taxon>Mucoromycotina</taxon>
        <taxon>Mucoromycetes</taxon>
        <taxon>Mucorales</taxon>
        <taxon>Mucorineae</taxon>
        <taxon>Rhizopodaceae</taxon>
        <taxon>Rhizopus</taxon>
    </lineage>
</organism>
<gene>
    <name evidence="3" type="ORF">CU098_002336</name>
</gene>
<dbReference type="InterPro" id="IPR029058">
    <property type="entry name" value="AB_hydrolase_fold"/>
</dbReference>
<dbReference type="SUPFAM" id="SSF53474">
    <property type="entry name" value="alpha/beta-Hydrolases"/>
    <property type="match status" value="1"/>
</dbReference>
<dbReference type="InterPro" id="IPR003140">
    <property type="entry name" value="PLipase/COase/thioEstase"/>
</dbReference>
<dbReference type="PANTHER" id="PTHR10655:SF67">
    <property type="entry name" value="PHOSPHOLIPASE_CARBOXYLESTERASE SUPERFAMILY (AFU_ORTHOLOGUE AFUA_5G09340)"/>
    <property type="match status" value="1"/>
</dbReference>
<evidence type="ECO:0000313" key="4">
    <source>
        <dbReference type="Proteomes" id="UP000253551"/>
    </source>
</evidence>
<comment type="similarity">
    <text evidence="1">Belongs to the AB hydrolase superfamily. AB hydrolase 2 family.</text>
</comment>
<dbReference type="Proteomes" id="UP000253551">
    <property type="component" value="Unassembled WGS sequence"/>
</dbReference>
<accession>A0A367IX61</accession>
<evidence type="ECO:0000313" key="3">
    <source>
        <dbReference type="EMBL" id="RCH82283.1"/>
    </source>
</evidence>
<dbReference type="Gene3D" id="3.40.50.1820">
    <property type="entry name" value="alpha/beta hydrolase"/>
    <property type="match status" value="1"/>
</dbReference>
<dbReference type="InterPro" id="IPR050565">
    <property type="entry name" value="LYPA1-2/EST-like"/>
</dbReference>
<evidence type="ECO:0000259" key="2">
    <source>
        <dbReference type="Pfam" id="PF02230"/>
    </source>
</evidence>
<dbReference type="EMBL" id="PJQM01005161">
    <property type="protein sequence ID" value="RCH82283.1"/>
    <property type="molecule type" value="Genomic_DNA"/>
</dbReference>
<sequence>MTDNFVRSFSCIEYKMQSINVQTPSFSKNNKATPPNPKKTKLEFDYTPSPDGIDFNLLILLHGLGDSKTPFERLGQQLKLPQTATLSVQAPEPVPYLDGCFQWFPSFDFLTGDLLTPANPERLKGLIRTRQLLDELLHHLVHDCGFQPPNIFFFGFSQGGTVALDSIAFGKIRNLGGVVSISGYLLEEQRVDQTIGDGYAGYILITQGEKDKTIGSKLEAEKRFKAVQRQCASSAEVSHIFISNKDHTMPASEREWRLIHTFFGKNMPRRNIELENMSDVYLVNPQ</sequence>
<dbReference type="GO" id="GO:0052689">
    <property type="term" value="F:carboxylic ester hydrolase activity"/>
    <property type="evidence" value="ECO:0007669"/>
    <property type="project" value="TreeGrafter"/>
</dbReference>
<dbReference type="Pfam" id="PF02230">
    <property type="entry name" value="Abhydrolase_2"/>
    <property type="match status" value="1"/>
</dbReference>
<reference evidence="3 4" key="1">
    <citation type="journal article" date="2018" name="G3 (Bethesda)">
        <title>Phylogenetic and Phylogenomic Definition of Rhizopus Species.</title>
        <authorList>
            <person name="Gryganskyi A.P."/>
            <person name="Golan J."/>
            <person name="Dolatabadi S."/>
            <person name="Mondo S."/>
            <person name="Robb S."/>
            <person name="Idnurm A."/>
            <person name="Muszewska A."/>
            <person name="Steczkiewicz K."/>
            <person name="Masonjones S."/>
            <person name="Liao H.L."/>
            <person name="Gajdeczka M.T."/>
            <person name="Anike F."/>
            <person name="Vuek A."/>
            <person name="Anishchenko I.M."/>
            <person name="Voigt K."/>
            <person name="de Hoog G.S."/>
            <person name="Smith M.E."/>
            <person name="Heitman J."/>
            <person name="Vilgalys R."/>
            <person name="Stajich J.E."/>
        </authorList>
    </citation>
    <scope>NUCLEOTIDE SEQUENCE [LARGE SCALE GENOMIC DNA]</scope>
    <source>
        <strain evidence="3 4">LSU 92-RS-03</strain>
    </source>
</reference>
<dbReference type="GO" id="GO:0005737">
    <property type="term" value="C:cytoplasm"/>
    <property type="evidence" value="ECO:0007669"/>
    <property type="project" value="TreeGrafter"/>
</dbReference>
<dbReference type="STRING" id="4846.A0A367IX61"/>
<dbReference type="GO" id="GO:0008474">
    <property type="term" value="F:palmitoyl-(protein) hydrolase activity"/>
    <property type="evidence" value="ECO:0007669"/>
    <property type="project" value="TreeGrafter"/>
</dbReference>
<proteinExistence type="inferred from homology"/>
<feature type="domain" description="Phospholipase/carboxylesterase/thioesterase" evidence="2">
    <location>
        <begin position="55"/>
        <end position="220"/>
    </location>
</feature>
<name>A0A367IX61_RHIST</name>
<keyword evidence="4" id="KW-1185">Reference proteome</keyword>
<dbReference type="AlphaFoldDB" id="A0A367IX61"/>
<comment type="caution">
    <text evidence="3">The sequence shown here is derived from an EMBL/GenBank/DDBJ whole genome shotgun (WGS) entry which is preliminary data.</text>
</comment>
<protein>
    <recommendedName>
        <fullName evidence="2">Phospholipase/carboxylesterase/thioesterase domain-containing protein</fullName>
    </recommendedName>
</protein>
<evidence type="ECO:0000256" key="1">
    <source>
        <dbReference type="ARBA" id="ARBA00006499"/>
    </source>
</evidence>